<accession>A0ABN9LXS7</accession>
<protein>
    <recommendedName>
        <fullName evidence="3">Apple domain-containing protein</fullName>
    </recommendedName>
</protein>
<evidence type="ECO:0000313" key="2">
    <source>
        <dbReference type="Proteomes" id="UP001176940"/>
    </source>
</evidence>
<keyword evidence="2" id="KW-1185">Reference proteome</keyword>
<dbReference type="Proteomes" id="UP001176940">
    <property type="component" value="Unassembled WGS sequence"/>
</dbReference>
<gene>
    <name evidence="1" type="ORF">RIMI_LOCUS14427839</name>
</gene>
<comment type="caution">
    <text evidence="1">The sequence shown here is derived from an EMBL/GenBank/DDBJ whole genome shotgun (WGS) entry which is preliminary data.</text>
</comment>
<organism evidence="1 2">
    <name type="scientific">Ranitomeya imitator</name>
    <name type="common">mimic poison frog</name>
    <dbReference type="NCBI Taxonomy" id="111125"/>
    <lineage>
        <taxon>Eukaryota</taxon>
        <taxon>Metazoa</taxon>
        <taxon>Chordata</taxon>
        <taxon>Craniata</taxon>
        <taxon>Vertebrata</taxon>
        <taxon>Euteleostomi</taxon>
        <taxon>Amphibia</taxon>
        <taxon>Batrachia</taxon>
        <taxon>Anura</taxon>
        <taxon>Neobatrachia</taxon>
        <taxon>Hyloidea</taxon>
        <taxon>Dendrobatidae</taxon>
        <taxon>Dendrobatinae</taxon>
        <taxon>Ranitomeya</taxon>
    </lineage>
</organism>
<evidence type="ECO:0000313" key="1">
    <source>
        <dbReference type="EMBL" id="CAJ0953701.1"/>
    </source>
</evidence>
<sequence>MISAHESWLEEVVMSVWARWKDGKNETIPSERTSACLAFSSFSLLHGNYLRGPRPGLMLVPVVCAALSAPVTMQELIACVDHIRFDLEPGCGAAAGGATSALPGMGQVPGQLFVNSTCRRACSQRGVCASFRHISGEKDRGQISTGFEDYVKKGDQGEFPPLKYELDQDA</sequence>
<name>A0ABN9LXS7_9NEOB</name>
<dbReference type="EMBL" id="CAUEEQ010037207">
    <property type="protein sequence ID" value="CAJ0953701.1"/>
    <property type="molecule type" value="Genomic_DNA"/>
</dbReference>
<proteinExistence type="predicted"/>
<reference evidence="1" key="1">
    <citation type="submission" date="2023-07" db="EMBL/GenBank/DDBJ databases">
        <authorList>
            <person name="Stuckert A."/>
        </authorList>
    </citation>
    <scope>NUCLEOTIDE SEQUENCE</scope>
</reference>
<evidence type="ECO:0008006" key="3">
    <source>
        <dbReference type="Google" id="ProtNLM"/>
    </source>
</evidence>